<dbReference type="InterPro" id="IPR050312">
    <property type="entry name" value="IolE/XylAMocC-like"/>
</dbReference>
<reference evidence="2 3" key="1">
    <citation type="submission" date="2018-07" db="EMBL/GenBank/DDBJ databases">
        <title>Genomic Encyclopedia of Type Strains, Phase III (KMG-III): the genomes of soil and plant-associated and newly described type strains.</title>
        <authorList>
            <person name="Whitman W."/>
        </authorList>
    </citation>
    <scope>NUCLEOTIDE SEQUENCE [LARGE SCALE GENOMIC DNA]</scope>
    <source>
        <strain evidence="2 3">CECT 7287</strain>
    </source>
</reference>
<dbReference type="AlphaFoldDB" id="A0A3D9KP47"/>
<comment type="caution">
    <text evidence="2">The sequence shown here is derived from an EMBL/GenBank/DDBJ whole genome shotgun (WGS) entry which is preliminary data.</text>
</comment>
<dbReference type="PANTHER" id="PTHR12110:SF41">
    <property type="entry name" value="INOSOSE DEHYDRATASE"/>
    <property type="match status" value="1"/>
</dbReference>
<accession>A0A3D9KP47</accession>
<evidence type="ECO:0000313" key="3">
    <source>
        <dbReference type="Proteomes" id="UP000256977"/>
    </source>
</evidence>
<dbReference type="Proteomes" id="UP000256977">
    <property type="component" value="Unassembled WGS sequence"/>
</dbReference>
<name>A0A3D9KP47_9BACL</name>
<feature type="domain" description="Xylose isomerase-like TIM barrel" evidence="1">
    <location>
        <begin position="24"/>
        <end position="227"/>
    </location>
</feature>
<gene>
    <name evidence="2" type="ORF">DFP98_102205</name>
</gene>
<dbReference type="SUPFAM" id="SSF51658">
    <property type="entry name" value="Xylose isomerase-like"/>
    <property type="match status" value="1"/>
</dbReference>
<dbReference type="InterPro" id="IPR013022">
    <property type="entry name" value="Xyl_isomerase-like_TIM-brl"/>
</dbReference>
<evidence type="ECO:0000259" key="1">
    <source>
        <dbReference type="Pfam" id="PF01261"/>
    </source>
</evidence>
<organism evidence="2 3">
    <name type="scientific">Cohnella phaseoli</name>
    <dbReference type="NCBI Taxonomy" id="456490"/>
    <lineage>
        <taxon>Bacteria</taxon>
        <taxon>Bacillati</taxon>
        <taxon>Bacillota</taxon>
        <taxon>Bacilli</taxon>
        <taxon>Bacillales</taxon>
        <taxon>Paenibacillaceae</taxon>
        <taxon>Cohnella</taxon>
    </lineage>
</organism>
<dbReference type="OrthoDB" id="9798407at2"/>
<dbReference type="Gene3D" id="3.20.20.150">
    <property type="entry name" value="Divalent-metal-dependent TIM barrel enzymes"/>
    <property type="match status" value="1"/>
</dbReference>
<protein>
    <submittedName>
        <fullName evidence="2">Sugar phosphate isomerase/epimerase</fullName>
    </submittedName>
</protein>
<dbReference type="EMBL" id="QRDZ01000002">
    <property type="protein sequence ID" value="RED87725.1"/>
    <property type="molecule type" value="Genomic_DNA"/>
</dbReference>
<dbReference type="GO" id="GO:0016853">
    <property type="term" value="F:isomerase activity"/>
    <property type="evidence" value="ECO:0007669"/>
    <property type="project" value="UniProtKB-KW"/>
</dbReference>
<dbReference type="PANTHER" id="PTHR12110">
    <property type="entry name" value="HYDROXYPYRUVATE ISOMERASE"/>
    <property type="match status" value="1"/>
</dbReference>
<keyword evidence="2" id="KW-0413">Isomerase</keyword>
<dbReference type="RefSeq" id="WP_116059123.1">
    <property type="nucleotide sequence ID" value="NZ_QRDZ01000002.1"/>
</dbReference>
<keyword evidence="3" id="KW-1185">Reference proteome</keyword>
<dbReference type="Pfam" id="PF01261">
    <property type="entry name" value="AP_endonuc_2"/>
    <property type="match status" value="1"/>
</dbReference>
<sequence>MKHKISVQLYTLREQCAADFPGTLRKLAEIGYSGIQFAGYHGHEPASLKAVIEETGLRVSGLHVGESELLNDWERLIAEARLFGTPDIVCAGIGADNRNEAGYRSVKRRFNEVASRLQDEGLRVSYHNHAFEFDTTVDGKDGLSFLIEAAPDNLILAEPDVYWLKKGGRDPVAFLAPYADRAPILHMKDMTDDEEQTYAEVGTGTIDFEAIIRWGEASGVEWYVVEQDSCKSDPLECVKTSYANLSKLMDKIG</sequence>
<proteinExistence type="predicted"/>
<dbReference type="InterPro" id="IPR036237">
    <property type="entry name" value="Xyl_isomerase-like_sf"/>
</dbReference>
<evidence type="ECO:0000313" key="2">
    <source>
        <dbReference type="EMBL" id="RED87725.1"/>
    </source>
</evidence>